<gene>
    <name evidence="1" type="ORF">BKG76_09655</name>
</gene>
<dbReference type="Proteomes" id="UP000179616">
    <property type="component" value="Unassembled WGS sequence"/>
</dbReference>
<reference evidence="1 2" key="1">
    <citation type="submission" date="2016-10" db="EMBL/GenBank/DDBJ databases">
        <title>Evaluation of Human, Veterinary and Environmental Mycobacterium chelonae Isolates by Core Genome Phylogenomic Analysis, Targeted Gene Comparison, and Anti-microbial Susceptibility Patterns: A Tale of Mistaken Identities.</title>
        <authorList>
            <person name="Fogelson S.B."/>
            <person name="Camus A.C."/>
            <person name="Lorenz W."/>
            <person name="Vasireddy R."/>
            <person name="Vasireddy S."/>
            <person name="Smith T."/>
            <person name="Brown-Elliott B.A."/>
            <person name="Wallace R.J.Jr."/>
            <person name="Hasan N.A."/>
            <person name="Reischl U."/>
            <person name="Sanchez S."/>
        </authorList>
    </citation>
    <scope>NUCLEOTIDE SEQUENCE [LARGE SCALE GENOMIC DNA]</scope>
    <source>
        <strain evidence="1 2">1559</strain>
    </source>
</reference>
<evidence type="ECO:0000313" key="2">
    <source>
        <dbReference type="Proteomes" id="UP000179616"/>
    </source>
</evidence>
<name>A0A1S1L7Q3_9MYCO</name>
<proteinExistence type="predicted"/>
<dbReference type="STRING" id="948102.BKG76_09655"/>
<dbReference type="AlphaFoldDB" id="A0A1S1L7Q3"/>
<comment type="caution">
    <text evidence="1">The sequence shown here is derived from an EMBL/GenBank/DDBJ whole genome shotgun (WGS) entry which is preliminary data.</text>
</comment>
<organism evidence="1 2">
    <name type="scientific">Mycobacteroides franklinii</name>
    <dbReference type="NCBI Taxonomy" id="948102"/>
    <lineage>
        <taxon>Bacteria</taxon>
        <taxon>Bacillati</taxon>
        <taxon>Actinomycetota</taxon>
        <taxon>Actinomycetes</taxon>
        <taxon>Mycobacteriales</taxon>
        <taxon>Mycobacteriaceae</taxon>
        <taxon>Mycobacteroides</taxon>
    </lineage>
</organism>
<accession>A0A1S1L7Q3</accession>
<sequence>MRHLKLACFGVNNSWWLLQRLKLALTLTQCRCSTKRATENDQLKRADCVFTYSPKETLSELAEERKYALRDYWTTFCQKIYPRHAS</sequence>
<protein>
    <submittedName>
        <fullName evidence="1">Uncharacterized protein</fullName>
    </submittedName>
</protein>
<evidence type="ECO:0000313" key="1">
    <source>
        <dbReference type="EMBL" id="OHU20982.1"/>
    </source>
</evidence>
<dbReference type="EMBL" id="MLIK01000019">
    <property type="protein sequence ID" value="OHU20982.1"/>
    <property type="molecule type" value="Genomic_DNA"/>
</dbReference>